<evidence type="ECO:0000313" key="2">
    <source>
        <dbReference type="EMBL" id="GAI09852.1"/>
    </source>
</evidence>
<evidence type="ECO:0000256" key="1">
    <source>
        <dbReference type="SAM" id="Phobius"/>
    </source>
</evidence>
<comment type="caution">
    <text evidence="2">The sequence shown here is derived from an EMBL/GenBank/DDBJ whole genome shotgun (WGS) entry which is preliminary data.</text>
</comment>
<dbReference type="AlphaFoldDB" id="X1KRZ0"/>
<keyword evidence="1" id="KW-0472">Membrane</keyword>
<sequence>MSTLPIPKIKEFINEWDTKKGLFYNIHIFFITFAVLEILIYFQLISLDNAKSLFLIPNLAFLFLWIFKRSYLNLNFSKKINIVFALDLENKSSRTLKIYRETIENLKMKILESSLENIIKVSEKPKDIKFKSKKAAEVKTEMGLRGSVLVVWGNIIESSQKYKLFFSYQFGYPGREEEFYKRIFMKKVDKVLAKKLWSYAGPNSVELASQDLLEVV</sequence>
<keyword evidence="1" id="KW-0812">Transmembrane</keyword>
<dbReference type="EMBL" id="BARV01010246">
    <property type="protein sequence ID" value="GAI09852.1"/>
    <property type="molecule type" value="Genomic_DNA"/>
</dbReference>
<organism evidence="2">
    <name type="scientific">marine sediment metagenome</name>
    <dbReference type="NCBI Taxonomy" id="412755"/>
    <lineage>
        <taxon>unclassified sequences</taxon>
        <taxon>metagenomes</taxon>
        <taxon>ecological metagenomes</taxon>
    </lineage>
</organism>
<protein>
    <submittedName>
        <fullName evidence="2">Uncharacterized protein</fullName>
    </submittedName>
</protein>
<feature type="transmembrane region" description="Helical" evidence="1">
    <location>
        <begin position="21"/>
        <end position="44"/>
    </location>
</feature>
<feature type="non-terminal residue" evidence="2">
    <location>
        <position position="216"/>
    </location>
</feature>
<feature type="transmembrane region" description="Helical" evidence="1">
    <location>
        <begin position="50"/>
        <end position="67"/>
    </location>
</feature>
<gene>
    <name evidence="2" type="ORF">S06H3_19902</name>
</gene>
<name>X1KRZ0_9ZZZZ</name>
<reference evidence="2" key="1">
    <citation type="journal article" date="2014" name="Front. Microbiol.">
        <title>High frequency of phylogenetically diverse reductive dehalogenase-homologous genes in deep subseafloor sedimentary metagenomes.</title>
        <authorList>
            <person name="Kawai M."/>
            <person name="Futagami T."/>
            <person name="Toyoda A."/>
            <person name="Takaki Y."/>
            <person name="Nishi S."/>
            <person name="Hori S."/>
            <person name="Arai W."/>
            <person name="Tsubouchi T."/>
            <person name="Morono Y."/>
            <person name="Uchiyama I."/>
            <person name="Ito T."/>
            <person name="Fujiyama A."/>
            <person name="Inagaki F."/>
            <person name="Takami H."/>
        </authorList>
    </citation>
    <scope>NUCLEOTIDE SEQUENCE</scope>
    <source>
        <strain evidence="2">Expedition CK06-06</strain>
    </source>
</reference>
<accession>X1KRZ0</accession>
<proteinExistence type="predicted"/>
<keyword evidence="1" id="KW-1133">Transmembrane helix</keyword>